<comment type="caution">
    <text evidence="4">The sequence shown here is derived from an EMBL/GenBank/DDBJ whole genome shotgun (WGS) entry which is preliminary data.</text>
</comment>
<accession>A0ABR8LV17</accession>
<dbReference type="PANTHER" id="PTHR43861">
    <property type="entry name" value="TRANS-ACONITATE 2-METHYLTRANSFERASE-RELATED"/>
    <property type="match status" value="1"/>
</dbReference>
<dbReference type="Gene3D" id="2.20.25.110">
    <property type="entry name" value="S-adenosyl-L-methionine-dependent methyltransferases"/>
    <property type="match status" value="1"/>
</dbReference>
<dbReference type="CDD" id="cd02440">
    <property type="entry name" value="AdoMet_MTases"/>
    <property type="match status" value="1"/>
</dbReference>
<proteinExistence type="predicted"/>
<dbReference type="GO" id="GO:0032259">
    <property type="term" value="P:methylation"/>
    <property type="evidence" value="ECO:0007669"/>
    <property type="project" value="UniProtKB-KW"/>
</dbReference>
<keyword evidence="1 4" id="KW-0489">Methyltransferase</keyword>
<reference evidence="4 5" key="1">
    <citation type="submission" date="2020-09" db="EMBL/GenBank/DDBJ databases">
        <title>Bacillus nautilus sp. nov., Chryseoglobus crepusculi sp. nov, and Psychrobacter noctis sp. nov., isolated from deep-sea sponges from the equatorial Atlantic.</title>
        <authorList>
            <person name="Stennett H.L."/>
            <person name="Williams S.E."/>
        </authorList>
    </citation>
    <scope>NUCLEOTIDE SEQUENCE [LARGE SCALE GENOMIC DNA]</scope>
    <source>
        <strain evidence="4 5">28M-24</strain>
    </source>
</reference>
<evidence type="ECO:0000256" key="1">
    <source>
        <dbReference type="ARBA" id="ARBA00022603"/>
    </source>
</evidence>
<keyword evidence="5" id="KW-1185">Reference proteome</keyword>
<evidence type="ECO:0000259" key="3">
    <source>
        <dbReference type="Pfam" id="PF13649"/>
    </source>
</evidence>
<dbReference type="InterPro" id="IPR041698">
    <property type="entry name" value="Methyltransf_25"/>
</dbReference>
<protein>
    <submittedName>
        <fullName evidence="4">Methyltransferase domain-containing protein</fullName>
    </submittedName>
</protein>
<dbReference type="Proteomes" id="UP000627521">
    <property type="component" value="Unassembled WGS sequence"/>
</dbReference>
<keyword evidence="2" id="KW-0808">Transferase</keyword>
<evidence type="ECO:0000313" key="5">
    <source>
        <dbReference type="Proteomes" id="UP000627521"/>
    </source>
</evidence>
<sequence>MQSLYSNGFEKIYDSMYQTFINYKDEYLFYSTILKKYTKNNVLEIGSGTGNLAKHFIDNNFNYQGLDYSQDMVNLSSLKLPKGHFMHGDMRHFKLEKSVDSTIITGRSTSYLLSNKDVSNTLQAIHINLNNNGILCFDFIDANRFFKIIKGGKHLYHAASFNNKHYSRDSYLNTNTSNNFMFDWHSKYFQIKQNKKILIADDKSEVRAFTKNEWELLLHLNNFKVLKFIDKPAYMFDCYAVVAQKIA</sequence>
<dbReference type="GO" id="GO:0008168">
    <property type="term" value="F:methyltransferase activity"/>
    <property type="evidence" value="ECO:0007669"/>
    <property type="project" value="UniProtKB-KW"/>
</dbReference>
<dbReference type="RefSeq" id="WP_191098737.1">
    <property type="nucleotide sequence ID" value="NZ_JACXXF010000001.1"/>
</dbReference>
<dbReference type="SUPFAM" id="SSF53335">
    <property type="entry name" value="S-adenosyl-L-methionine-dependent methyltransferases"/>
    <property type="match status" value="1"/>
</dbReference>
<gene>
    <name evidence="4" type="ORF">IEG06_01250</name>
</gene>
<evidence type="ECO:0000256" key="2">
    <source>
        <dbReference type="ARBA" id="ARBA00022679"/>
    </source>
</evidence>
<dbReference type="InterPro" id="IPR029063">
    <property type="entry name" value="SAM-dependent_MTases_sf"/>
</dbReference>
<feature type="domain" description="Methyltransferase" evidence="3">
    <location>
        <begin position="42"/>
        <end position="133"/>
    </location>
</feature>
<dbReference type="Gene3D" id="3.40.50.150">
    <property type="entry name" value="Vaccinia Virus protein VP39"/>
    <property type="match status" value="1"/>
</dbReference>
<organism evidence="4 5">
    <name type="scientific">Olleya marilimosa</name>
    <dbReference type="NCBI Taxonomy" id="272164"/>
    <lineage>
        <taxon>Bacteria</taxon>
        <taxon>Pseudomonadati</taxon>
        <taxon>Bacteroidota</taxon>
        <taxon>Flavobacteriia</taxon>
        <taxon>Flavobacteriales</taxon>
        <taxon>Flavobacteriaceae</taxon>
    </lineage>
</organism>
<dbReference type="PANTHER" id="PTHR43861:SF1">
    <property type="entry name" value="TRANS-ACONITATE 2-METHYLTRANSFERASE"/>
    <property type="match status" value="1"/>
</dbReference>
<dbReference type="EMBL" id="JACXXH010000001">
    <property type="protein sequence ID" value="MBD3862058.1"/>
    <property type="molecule type" value="Genomic_DNA"/>
</dbReference>
<dbReference type="Pfam" id="PF13649">
    <property type="entry name" value="Methyltransf_25"/>
    <property type="match status" value="1"/>
</dbReference>
<evidence type="ECO:0000313" key="4">
    <source>
        <dbReference type="EMBL" id="MBD3862058.1"/>
    </source>
</evidence>
<name>A0ABR8LV17_9FLAO</name>